<keyword evidence="2" id="KW-1185">Reference proteome</keyword>
<organism evidence="1 2">
    <name type="scientific">Diphasiastrum complanatum</name>
    <name type="common">Issler's clubmoss</name>
    <name type="synonym">Lycopodium complanatum</name>
    <dbReference type="NCBI Taxonomy" id="34168"/>
    <lineage>
        <taxon>Eukaryota</taxon>
        <taxon>Viridiplantae</taxon>
        <taxon>Streptophyta</taxon>
        <taxon>Embryophyta</taxon>
        <taxon>Tracheophyta</taxon>
        <taxon>Lycopodiopsida</taxon>
        <taxon>Lycopodiales</taxon>
        <taxon>Lycopodiaceae</taxon>
        <taxon>Lycopodioideae</taxon>
        <taxon>Diphasiastrum</taxon>
    </lineage>
</organism>
<reference evidence="2" key="1">
    <citation type="journal article" date="2024" name="Proc. Natl. Acad. Sci. U.S.A.">
        <title>Extraordinary preservation of gene collinearity over three hundred million years revealed in homosporous lycophytes.</title>
        <authorList>
            <person name="Li C."/>
            <person name="Wickell D."/>
            <person name="Kuo L.Y."/>
            <person name="Chen X."/>
            <person name="Nie B."/>
            <person name="Liao X."/>
            <person name="Peng D."/>
            <person name="Ji J."/>
            <person name="Jenkins J."/>
            <person name="Williams M."/>
            <person name="Shu S."/>
            <person name="Plott C."/>
            <person name="Barry K."/>
            <person name="Rajasekar S."/>
            <person name="Grimwood J."/>
            <person name="Han X."/>
            <person name="Sun S."/>
            <person name="Hou Z."/>
            <person name="He W."/>
            <person name="Dai G."/>
            <person name="Sun C."/>
            <person name="Schmutz J."/>
            <person name="Leebens-Mack J.H."/>
            <person name="Li F.W."/>
            <person name="Wang L."/>
        </authorList>
    </citation>
    <scope>NUCLEOTIDE SEQUENCE [LARGE SCALE GENOMIC DNA]</scope>
    <source>
        <strain evidence="2">cv. PW_Plant_1</strain>
    </source>
</reference>
<name>A0ACC2E429_DIPCM</name>
<comment type="caution">
    <text evidence="1">The sequence shown here is derived from an EMBL/GenBank/DDBJ whole genome shotgun (WGS) entry which is preliminary data.</text>
</comment>
<proteinExistence type="predicted"/>
<sequence length="637" mass="71270">MVKLGTYAAASALAAIAVVCHAFHSREQFYPAMIYLASSKISLVLLLNMCLVIMCSVWQLVKFIFLGTLREAEIERLNEQSVRELMEVLFAMTVYRQEFSVSFAGMVTVLLFIKAFHWLAQKRVEYIEITPAVSRVSHLRIVTFMILLFTVDSLFLHTTVSHLLKTKRHSVALFFALEYVILATSTLSMIFKYALYMADIAMEGRWDNKAVYIFYLELVRDLLHLSLYLVFFFVIFVNHGMPLHLVRELYETFRNFKARVTDFIRYKKVTSNMNERFPDVTTEELGRSDTTCIICREEMLAAKKLPCGHLFHVHCLRSWLERQQTCPTCRSPVLRPQGSPVTRAVNPAANPADRHQQDQPAQEGQGVAISEASGNHQPSGPRNVNLAYSQHQARMQAASMAAAQYGSSFVYPATISGNTNWYPAYVPVIPQQYMISVPRPSMTTEPQRHSTQEFGGSTQGGESAQSQAGLLPQSSGNAQTPPAYTGPEQLSISTTWQYTQYSPYSFYPTSDLSRLSSILKQNQDSGSSSCIQTDVDAVQTASSTLLELQQLQVQHRIELLQKQLQWAINLQSQLGAASPGIGPDSHTLEPRDATVSQQGVQNSEQAFVNVNRKGKAPDVAEDLVNKGSTSFRAGQAN</sequence>
<dbReference type="Proteomes" id="UP001162992">
    <property type="component" value="Chromosome 3"/>
</dbReference>
<gene>
    <name evidence="1" type="ORF">O6H91_03G021200</name>
</gene>
<evidence type="ECO:0000313" key="2">
    <source>
        <dbReference type="Proteomes" id="UP001162992"/>
    </source>
</evidence>
<protein>
    <submittedName>
        <fullName evidence="1">Uncharacterized protein</fullName>
    </submittedName>
</protein>
<accession>A0ACC2E429</accession>
<evidence type="ECO:0000313" key="1">
    <source>
        <dbReference type="EMBL" id="KAJ7561270.1"/>
    </source>
</evidence>
<dbReference type="EMBL" id="CM055094">
    <property type="protein sequence ID" value="KAJ7561270.1"/>
    <property type="molecule type" value="Genomic_DNA"/>
</dbReference>